<evidence type="ECO:0000313" key="2">
    <source>
        <dbReference type="Proteomes" id="UP000199006"/>
    </source>
</evidence>
<sequence length="424" mass="47540">MKKSILVILMIFILTASFSSAVLAEKITLRMAWWGSQNRHIRTLQVIKMYEKLHPEIDIEPQYTGWTGYWEKMAAQAAGNRLPDIMQHDRKYIVQYANNNQLLNLNPYVDSGLLDLSNVDMPLGVIDDNLYGITLGVNAVGIAADPSLFEAAGVEMPAANWDWDQYIAAGKQIKDKLGIYADRTMPHSWAGIFDLRIWLRQHGKSLYNEAGTALGYEDDQLFADLYTRMKELVDSGFYAPPSLMKEVGTNVEEELVTNQQAAMAGVWSNQIVAISSAAGKKLELLTVPEVKNQVKEGMFIKQGQYLTVTKNSEHPAEAVKFLNYFLNNIEANKVLMAERGVPAAKPVRDALMPLLDDINKEQFEYIETAAANSSDIFPPPPSGHMEIVDLKQRLMMSVMYGTMEPLAAAQEFRKQATIILNKNN</sequence>
<name>A0A1I4ISG0_9FIRM</name>
<proteinExistence type="predicted"/>
<dbReference type="InterPro" id="IPR050490">
    <property type="entry name" value="Bact_solute-bd_prot1"/>
</dbReference>
<dbReference type="RefSeq" id="WP_089861576.1">
    <property type="nucleotide sequence ID" value="NZ_FOTI01000018.1"/>
</dbReference>
<dbReference type="PANTHER" id="PTHR43649">
    <property type="entry name" value="ARABINOSE-BINDING PROTEIN-RELATED"/>
    <property type="match status" value="1"/>
</dbReference>
<accession>A0A1I4ISG0</accession>
<dbReference type="Pfam" id="PF01547">
    <property type="entry name" value="SBP_bac_1"/>
    <property type="match status" value="1"/>
</dbReference>
<dbReference type="InterPro" id="IPR006059">
    <property type="entry name" value="SBP"/>
</dbReference>
<dbReference type="Gene3D" id="3.40.190.10">
    <property type="entry name" value="Periplasmic binding protein-like II"/>
    <property type="match status" value="2"/>
</dbReference>
<dbReference type="STRING" id="29563.SAMN02983006_01495"/>
<dbReference type="SUPFAM" id="SSF53850">
    <property type="entry name" value="Periplasmic binding protein-like II"/>
    <property type="match status" value="1"/>
</dbReference>
<dbReference type="Proteomes" id="UP000199006">
    <property type="component" value="Unassembled WGS sequence"/>
</dbReference>
<gene>
    <name evidence="1" type="ORF">SAMN02983006_01495</name>
</gene>
<keyword evidence="1" id="KW-0762">Sugar transport</keyword>
<dbReference type="AlphaFoldDB" id="A0A1I4ISG0"/>
<keyword evidence="2" id="KW-1185">Reference proteome</keyword>
<evidence type="ECO:0000313" key="1">
    <source>
        <dbReference type="EMBL" id="SFL56781.1"/>
    </source>
</evidence>
<reference evidence="1 2" key="1">
    <citation type="submission" date="2016-10" db="EMBL/GenBank/DDBJ databases">
        <authorList>
            <person name="de Groot N.N."/>
        </authorList>
    </citation>
    <scope>NUCLEOTIDE SEQUENCE [LARGE SCALE GENOMIC DNA]</scope>
    <source>
        <strain evidence="1 2">ATCC 51327</strain>
    </source>
</reference>
<organism evidence="1 2">
    <name type="scientific">Halanaerobium salsuginis</name>
    <dbReference type="NCBI Taxonomy" id="29563"/>
    <lineage>
        <taxon>Bacteria</taxon>
        <taxon>Bacillati</taxon>
        <taxon>Bacillota</taxon>
        <taxon>Clostridia</taxon>
        <taxon>Halanaerobiales</taxon>
        <taxon>Halanaerobiaceae</taxon>
        <taxon>Halanaerobium</taxon>
    </lineage>
</organism>
<protein>
    <submittedName>
        <fullName evidence="1">Multiple sugar transport system substrate-binding protein</fullName>
    </submittedName>
</protein>
<dbReference type="EMBL" id="FOTI01000018">
    <property type="protein sequence ID" value="SFL56781.1"/>
    <property type="molecule type" value="Genomic_DNA"/>
</dbReference>
<dbReference type="OrthoDB" id="9798191at2"/>
<dbReference type="PANTHER" id="PTHR43649:SF11">
    <property type="entry name" value="ABC TRANSPORTER SUBSTRATE-BINDING PROTEIN YESO-RELATED"/>
    <property type="match status" value="1"/>
</dbReference>
<keyword evidence="1" id="KW-0813">Transport</keyword>